<dbReference type="PROSITE" id="PS00627">
    <property type="entry name" value="GHMP_KINASES_ATP"/>
    <property type="match status" value="1"/>
</dbReference>
<evidence type="ECO:0000313" key="15">
    <source>
        <dbReference type="EMBL" id="AEE50855.1"/>
    </source>
</evidence>
<keyword evidence="9 12" id="KW-0418">Kinase</keyword>
<feature type="domain" description="GHMP kinase N-terminal" evidence="13">
    <location>
        <begin position="85"/>
        <end position="167"/>
    </location>
</feature>
<reference evidence="15 16" key="1">
    <citation type="journal article" date="2011" name="Stand. Genomic Sci.">
        <title>Complete genome sequence of Haliscomenobacter hydrossis type strain (O).</title>
        <authorList>
            <consortium name="US DOE Joint Genome Institute (JGI-PGF)"/>
            <person name="Daligault H."/>
            <person name="Lapidus A."/>
            <person name="Zeytun A."/>
            <person name="Nolan M."/>
            <person name="Lucas S."/>
            <person name="Del Rio T.G."/>
            <person name="Tice H."/>
            <person name="Cheng J.F."/>
            <person name="Tapia R."/>
            <person name="Han C."/>
            <person name="Goodwin L."/>
            <person name="Pitluck S."/>
            <person name="Liolios K."/>
            <person name="Pagani I."/>
            <person name="Ivanova N."/>
            <person name="Huntemann M."/>
            <person name="Mavromatis K."/>
            <person name="Mikhailova N."/>
            <person name="Pati A."/>
            <person name="Chen A."/>
            <person name="Palaniappan K."/>
            <person name="Land M."/>
            <person name="Hauser L."/>
            <person name="Brambilla E.M."/>
            <person name="Rohde M."/>
            <person name="Verbarg S."/>
            <person name="Goker M."/>
            <person name="Bristow J."/>
            <person name="Eisen J.A."/>
            <person name="Markowitz V."/>
            <person name="Hugenholtz P."/>
            <person name="Kyrpides N.C."/>
            <person name="Klenk H.P."/>
            <person name="Woyke T."/>
        </authorList>
    </citation>
    <scope>NUCLEOTIDE SEQUENCE [LARGE SCALE GENOMIC DNA]</scope>
    <source>
        <strain evidence="16">ATCC 27775 / DSM 1100 / LMG 10767 / O</strain>
    </source>
</reference>
<dbReference type="STRING" id="760192.Halhy_2991"/>
<evidence type="ECO:0000259" key="14">
    <source>
        <dbReference type="Pfam" id="PF08544"/>
    </source>
</evidence>
<dbReference type="GO" id="GO:0005737">
    <property type="term" value="C:cytoplasm"/>
    <property type="evidence" value="ECO:0007669"/>
    <property type="project" value="UniProtKB-SubCell"/>
</dbReference>
<evidence type="ECO:0000256" key="1">
    <source>
        <dbReference type="ARBA" id="ARBA00005015"/>
    </source>
</evidence>
<dbReference type="SUPFAM" id="SSF54211">
    <property type="entry name" value="Ribosomal protein S5 domain 2-like"/>
    <property type="match status" value="1"/>
</dbReference>
<keyword evidence="7 12" id="KW-0791">Threonine biosynthesis</keyword>
<keyword evidence="16" id="KW-1185">Reference proteome</keyword>
<dbReference type="GO" id="GO:0009088">
    <property type="term" value="P:threonine biosynthetic process"/>
    <property type="evidence" value="ECO:0007669"/>
    <property type="project" value="UniProtKB-UniRule"/>
</dbReference>
<dbReference type="InterPro" id="IPR020568">
    <property type="entry name" value="Ribosomal_Su5_D2-typ_SF"/>
</dbReference>
<comment type="pathway">
    <text evidence="1 12">Amino-acid biosynthesis; L-threonine biosynthesis; L-threonine from L-aspartate: step 4/5.</text>
</comment>
<dbReference type="InterPro" id="IPR006204">
    <property type="entry name" value="GHMP_kinase_N_dom"/>
</dbReference>
<dbReference type="HAMAP" id="MF_00384">
    <property type="entry name" value="Homoser_kinase"/>
    <property type="match status" value="1"/>
</dbReference>
<dbReference type="EMBL" id="CP002691">
    <property type="protein sequence ID" value="AEE50855.1"/>
    <property type="molecule type" value="Genomic_DNA"/>
</dbReference>
<dbReference type="Pfam" id="PF00288">
    <property type="entry name" value="GHMP_kinases_N"/>
    <property type="match status" value="1"/>
</dbReference>
<evidence type="ECO:0000259" key="13">
    <source>
        <dbReference type="Pfam" id="PF00288"/>
    </source>
</evidence>
<dbReference type="PRINTS" id="PR00958">
    <property type="entry name" value="HOMSERKINASE"/>
</dbReference>
<keyword evidence="12" id="KW-0963">Cytoplasm</keyword>
<dbReference type="Pfam" id="PF08544">
    <property type="entry name" value="GHMP_kinases_C"/>
    <property type="match status" value="1"/>
</dbReference>
<reference key="2">
    <citation type="submission" date="2011-04" db="EMBL/GenBank/DDBJ databases">
        <title>Complete sequence of chromosome of Haliscomenobacter hydrossis DSM 1100.</title>
        <authorList>
            <consortium name="US DOE Joint Genome Institute (JGI-PGF)"/>
            <person name="Lucas S."/>
            <person name="Han J."/>
            <person name="Lapidus A."/>
            <person name="Bruce D."/>
            <person name="Goodwin L."/>
            <person name="Pitluck S."/>
            <person name="Peters L."/>
            <person name="Kyrpides N."/>
            <person name="Mavromatis K."/>
            <person name="Ivanova N."/>
            <person name="Ovchinnikova G."/>
            <person name="Pagani I."/>
            <person name="Daligault H."/>
            <person name="Detter J.C."/>
            <person name="Han C."/>
            <person name="Land M."/>
            <person name="Hauser L."/>
            <person name="Markowitz V."/>
            <person name="Cheng J.-F."/>
            <person name="Hugenholtz P."/>
            <person name="Woyke T."/>
            <person name="Wu D."/>
            <person name="Verbarg S."/>
            <person name="Frueling A."/>
            <person name="Brambilla E."/>
            <person name="Klenk H.-P."/>
            <person name="Eisen J.A."/>
        </authorList>
    </citation>
    <scope>NUCLEOTIDE SEQUENCE</scope>
    <source>
        <strain>DSM 1100</strain>
    </source>
</reference>
<dbReference type="InterPro" id="IPR000870">
    <property type="entry name" value="Homoserine_kinase"/>
</dbReference>
<dbReference type="eggNOG" id="COG0083">
    <property type="taxonomic scope" value="Bacteria"/>
</dbReference>
<dbReference type="Proteomes" id="UP000008461">
    <property type="component" value="Chromosome"/>
</dbReference>
<dbReference type="UniPathway" id="UPA00050">
    <property type="reaction ID" value="UER00064"/>
</dbReference>
<dbReference type="InterPro" id="IPR006203">
    <property type="entry name" value="GHMP_knse_ATP-bd_CS"/>
</dbReference>
<keyword evidence="5 12" id="KW-0028">Amino-acid biosynthesis</keyword>
<evidence type="ECO:0000256" key="9">
    <source>
        <dbReference type="ARBA" id="ARBA00022777"/>
    </source>
</evidence>
<dbReference type="EC" id="2.7.1.39" evidence="3 12"/>
<feature type="binding site" evidence="12">
    <location>
        <begin position="108"/>
        <end position="118"/>
    </location>
    <ligand>
        <name>ATP</name>
        <dbReference type="ChEBI" id="CHEBI:30616"/>
    </ligand>
</feature>
<evidence type="ECO:0000256" key="11">
    <source>
        <dbReference type="ARBA" id="ARBA00049375"/>
    </source>
</evidence>
<protein>
    <recommendedName>
        <fullName evidence="4 12">Homoserine kinase</fullName>
        <shortName evidence="12">HK</shortName>
        <shortName evidence="12">HSK</shortName>
        <ecNumber evidence="3 12">2.7.1.39</ecNumber>
    </recommendedName>
</protein>
<evidence type="ECO:0000256" key="6">
    <source>
        <dbReference type="ARBA" id="ARBA00022679"/>
    </source>
</evidence>
<dbReference type="GO" id="GO:0005524">
    <property type="term" value="F:ATP binding"/>
    <property type="evidence" value="ECO:0007669"/>
    <property type="project" value="UniProtKB-UniRule"/>
</dbReference>
<evidence type="ECO:0000256" key="4">
    <source>
        <dbReference type="ARBA" id="ARBA00017858"/>
    </source>
</evidence>
<dbReference type="HOGENOM" id="CLU_041243_1_1_10"/>
<name>F4L5J1_HALH1</name>
<dbReference type="KEGG" id="hhy:Halhy_2991"/>
<dbReference type="NCBIfam" id="NF002288">
    <property type="entry name" value="PRK01212.1-4"/>
    <property type="match status" value="1"/>
</dbReference>
<keyword evidence="6 12" id="KW-0808">Transferase</keyword>
<proteinExistence type="inferred from homology"/>
<dbReference type="Gene3D" id="3.30.230.10">
    <property type="match status" value="1"/>
</dbReference>
<dbReference type="PANTHER" id="PTHR20861">
    <property type="entry name" value="HOMOSERINE/4-DIPHOSPHOCYTIDYL-2-C-METHYL-D-ERYTHRITOL KINASE"/>
    <property type="match status" value="1"/>
</dbReference>
<dbReference type="PANTHER" id="PTHR20861:SF1">
    <property type="entry name" value="HOMOSERINE KINASE"/>
    <property type="match status" value="1"/>
</dbReference>
<dbReference type="AlphaFoldDB" id="F4L5J1"/>
<accession>F4L5J1</accession>
<gene>
    <name evidence="12" type="primary">thrB</name>
    <name evidence="15" type="ordered locus">Halhy_2991</name>
</gene>
<evidence type="ECO:0000256" key="8">
    <source>
        <dbReference type="ARBA" id="ARBA00022741"/>
    </source>
</evidence>
<feature type="domain" description="GHMP kinase C-terminal" evidence="14">
    <location>
        <begin position="228"/>
        <end position="296"/>
    </location>
</feature>
<evidence type="ECO:0000256" key="3">
    <source>
        <dbReference type="ARBA" id="ARBA00012078"/>
    </source>
</evidence>
<dbReference type="InterPro" id="IPR013750">
    <property type="entry name" value="GHMP_kinase_C_dom"/>
</dbReference>
<comment type="function">
    <text evidence="12">Catalyzes the ATP-dependent phosphorylation of L-homoserine to L-homoserine phosphate.</text>
</comment>
<evidence type="ECO:0000256" key="10">
    <source>
        <dbReference type="ARBA" id="ARBA00022840"/>
    </source>
</evidence>
<dbReference type="Gene3D" id="3.30.70.890">
    <property type="entry name" value="GHMP kinase, C-terminal domain"/>
    <property type="match status" value="1"/>
</dbReference>
<comment type="subcellular location">
    <subcellularLocation>
        <location evidence="12">Cytoplasm</location>
    </subcellularLocation>
</comment>
<organism evidence="15 16">
    <name type="scientific">Haliscomenobacter hydrossis (strain ATCC 27775 / DSM 1100 / LMG 10767 / O)</name>
    <dbReference type="NCBI Taxonomy" id="760192"/>
    <lineage>
        <taxon>Bacteria</taxon>
        <taxon>Pseudomonadati</taxon>
        <taxon>Bacteroidota</taxon>
        <taxon>Saprospiria</taxon>
        <taxon>Saprospirales</taxon>
        <taxon>Haliscomenobacteraceae</taxon>
        <taxon>Haliscomenobacter</taxon>
    </lineage>
</organism>
<evidence type="ECO:0000313" key="16">
    <source>
        <dbReference type="Proteomes" id="UP000008461"/>
    </source>
</evidence>
<evidence type="ECO:0000256" key="5">
    <source>
        <dbReference type="ARBA" id="ARBA00022605"/>
    </source>
</evidence>
<dbReference type="SUPFAM" id="SSF55060">
    <property type="entry name" value="GHMP Kinase, C-terminal domain"/>
    <property type="match status" value="1"/>
</dbReference>
<evidence type="ECO:0000256" key="2">
    <source>
        <dbReference type="ARBA" id="ARBA00007370"/>
    </source>
</evidence>
<comment type="catalytic activity">
    <reaction evidence="11 12">
        <text>L-homoserine + ATP = O-phospho-L-homoserine + ADP + H(+)</text>
        <dbReference type="Rhea" id="RHEA:13985"/>
        <dbReference type="ChEBI" id="CHEBI:15378"/>
        <dbReference type="ChEBI" id="CHEBI:30616"/>
        <dbReference type="ChEBI" id="CHEBI:57476"/>
        <dbReference type="ChEBI" id="CHEBI:57590"/>
        <dbReference type="ChEBI" id="CHEBI:456216"/>
        <dbReference type="EC" id="2.7.1.39"/>
    </reaction>
</comment>
<keyword evidence="8 12" id="KW-0547">Nucleotide-binding</keyword>
<dbReference type="GO" id="GO:0004413">
    <property type="term" value="F:homoserine kinase activity"/>
    <property type="evidence" value="ECO:0007669"/>
    <property type="project" value="UniProtKB-UniRule"/>
</dbReference>
<dbReference type="InterPro" id="IPR036554">
    <property type="entry name" value="GHMP_kinase_C_sf"/>
</dbReference>
<dbReference type="NCBIfam" id="TIGR00191">
    <property type="entry name" value="thrB"/>
    <property type="match status" value="1"/>
</dbReference>
<dbReference type="InterPro" id="IPR014721">
    <property type="entry name" value="Ribsml_uS5_D2-typ_fold_subgr"/>
</dbReference>
<evidence type="ECO:0000256" key="12">
    <source>
        <dbReference type="HAMAP-Rule" id="MF_00384"/>
    </source>
</evidence>
<evidence type="ECO:0000256" key="7">
    <source>
        <dbReference type="ARBA" id="ARBA00022697"/>
    </source>
</evidence>
<sequence>MVEAAHFARTFHKPKQTMNSVSVFAPASVANVAVGFDILGFALDRPGDEIVARFSDKPGLRITRITGDGGKLSMDTQKNTASFSAYKLLEHLGENEWGIDMEIHKKMPFGSGLGSSAASAVGGVMAVNELLGGRLSKREILHFAVLGEQLADGAYHADNVAPSLFGGIVLIRSNRDLDVHNIPVPDGLYASVLYPEVEVLTRDARAILKKEVPLSATIEQCGNLAGFMVGLYNSDFGLLSRSLHDVIIEPQRAQLIPHFYATKAAALNAGALGCSISGAGPSIFALSSSRAIAENVGIAMEKIYLEENINCQLFVSPINQQGAIRL</sequence>
<dbReference type="PIRSF" id="PIRSF000676">
    <property type="entry name" value="Homoser_kin"/>
    <property type="match status" value="1"/>
</dbReference>
<comment type="similarity">
    <text evidence="2 12">Belongs to the GHMP kinase family. Homoserine kinase subfamily.</text>
</comment>
<keyword evidence="10 12" id="KW-0067">ATP-binding</keyword>